<protein>
    <submittedName>
        <fullName evidence="2">PTPRM</fullName>
    </submittedName>
</protein>
<sequence>MALPVLCLVEGEKIVSLSYNVLKHLKVTNKPQQLSFGEPNQVRNSNRQKWKYMITWQEPETYGCISNNPYQLQVDSNSVMNNYKEKSLTLYRDGGISLAIKVWLRNIHGVLSEVVNKTITTSTVNLRPFQSSQLLFNTPKIDTSFGRKRWKYTLTWQVSSTYNCGESSYRYKLNIDEKTTLTNSTSTNRTIYRDDKPQQLSIGEPSQVTNSNRKRWKYTITWQEPETYGCIHPTNPYQLQVDSNSVIKNYKKTSHALYRDGGESLTIKVWLRNKHEVLSEVVTKTITTSTVNLQTYGCIHPTNPYQLQVDSNSVIKNYKQTSHTLYRDGGESLTIKVWLRNKHEVLSEVVTKTITTSTVNLQPILPTNLSEYLIQSRYTPNGSDRREIRVRFNLPNRDITINCESVKLKEFKLNSSTDYLNHNSYINNLLPYKNYTIQVKVTNNKDLTTEDMLVIETWELEPYDSPVILKNESYNESCIFIQWRSPSQPNGVINRYQHRYYISDKSASQWKIYTDVQTENSHLACGYKAGNLVTYEIRAGTEVGYGPEATGDVRVTCGSCTSISHYDLTIKLNEQQIFYKRYSVEETREKLLEDLDPYTNYTIILIAVNNALNQSSAEPRYITTPELGKWMSSFEYKQYNIIVAPYDGPSLSIDFDTSCAHLTIQDPTQPNGIITEYQYTCYYANTEEGNYQSILATDKQPVSLCEFRSAEKVKCSAKANNSAGESPVTSQTGYTKIAVTQNDKAELKKTKNVGNHLQSG</sequence>
<comment type="caution">
    <text evidence="2">The sequence shown here is derived from an EMBL/GenBank/DDBJ whole genome shotgun (WGS) entry which is preliminary data.</text>
</comment>
<organism evidence="2 3">
    <name type="scientific">Bugula neritina</name>
    <name type="common">Brown bryozoan</name>
    <name type="synonym">Sertularia neritina</name>
    <dbReference type="NCBI Taxonomy" id="10212"/>
    <lineage>
        <taxon>Eukaryota</taxon>
        <taxon>Metazoa</taxon>
        <taxon>Spiralia</taxon>
        <taxon>Lophotrochozoa</taxon>
        <taxon>Bryozoa</taxon>
        <taxon>Gymnolaemata</taxon>
        <taxon>Cheilostomatida</taxon>
        <taxon>Flustrina</taxon>
        <taxon>Buguloidea</taxon>
        <taxon>Bugulidae</taxon>
        <taxon>Bugula</taxon>
    </lineage>
</organism>
<dbReference type="AlphaFoldDB" id="A0A7J7JF11"/>
<evidence type="ECO:0000313" key="3">
    <source>
        <dbReference type="Proteomes" id="UP000593567"/>
    </source>
</evidence>
<dbReference type="EMBL" id="VXIV02002517">
    <property type="protein sequence ID" value="KAF6024899.1"/>
    <property type="molecule type" value="Genomic_DNA"/>
</dbReference>
<gene>
    <name evidence="2" type="ORF">EB796_016791</name>
</gene>
<accession>A0A7J7JF11</accession>
<dbReference type="InterPro" id="IPR003961">
    <property type="entry name" value="FN3_dom"/>
</dbReference>
<dbReference type="Proteomes" id="UP000593567">
    <property type="component" value="Unassembled WGS sequence"/>
</dbReference>
<evidence type="ECO:0000313" key="2">
    <source>
        <dbReference type="EMBL" id="KAF6024899.1"/>
    </source>
</evidence>
<feature type="domain" description="Fibronectin type-III" evidence="1">
    <location>
        <begin position="465"/>
        <end position="559"/>
    </location>
</feature>
<dbReference type="SUPFAM" id="SSF49265">
    <property type="entry name" value="Fibronectin type III"/>
    <property type="match status" value="2"/>
</dbReference>
<dbReference type="PROSITE" id="PS50853">
    <property type="entry name" value="FN3"/>
    <property type="match status" value="1"/>
</dbReference>
<dbReference type="InterPro" id="IPR036116">
    <property type="entry name" value="FN3_sf"/>
</dbReference>
<name>A0A7J7JF11_BUGNE</name>
<reference evidence="2" key="1">
    <citation type="submission" date="2020-06" db="EMBL/GenBank/DDBJ databases">
        <title>Draft genome of Bugula neritina, a colonial animal packing powerful symbionts and potential medicines.</title>
        <authorList>
            <person name="Rayko M."/>
        </authorList>
    </citation>
    <scope>NUCLEOTIDE SEQUENCE [LARGE SCALE GENOMIC DNA]</scope>
    <source>
        <strain evidence="2">Kwan_BN1</strain>
    </source>
</reference>
<dbReference type="SMART" id="SM00060">
    <property type="entry name" value="FN3"/>
    <property type="match status" value="3"/>
</dbReference>
<dbReference type="OrthoDB" id="10001713at2759"/>
<dbReference type="Gene3D" id="2.60.40.10">
    <property type="entry name" value="Immunoglobulins"/>
    <property type="match status" value="2"/>
</dbReference>
<dbReference type="InterPro" id="IPR013783">
    <property type="entry name" value="Ig-like_fold"/>
</dbReference>
<keyword evidence="3" id="KW-1185">Reference proteome</keyword>
<evidence type="ECO:0000259" key="1">
    <source>
        <dbReference type="PROSITE" id="PS50853"/>
    </source>
</evidence>
<proteinExistence type="predicted"/>